<accession>A0A8H6VNL7</accession>
<name>A0A8H6VNL7_9PEZI</name>
<dbReference type="AlphaFoldDB" id="A0A8H6VNL7"/>
<feature type="region of interest" description="Disordered" evidence="1">
    <location>
        <begin position="41"/>
        <end position="80"/>
    </location>
</feature>
<keyword evidence="3" id="KW-1185">Reference proteome</keyword>
<feature type="region of interest" description="Disordered" evidence="1">
    <location>
        <begin position="275"/>
        <end position="364"/>
    </location>
</feature>
<sequence length="397" mass="43757">MERAENIADAADMMEIDEQPAPVRRPTWAAAANMEYDQTMADTEALIEQAGRGEQDEEAAEDDAAATAADEDAEEDDEDPMADLEAAANRDDISVNGEMDEVPADVPAEEEEEPPVYMHWVEKTGSTSTSRFVRVEYDPNAIQVTVDANRIVPRIAGNATRPSLDTVHLAQGYTDDEILLGHVAHPDDIAGSLLLHIAPRFSTMELAERINALYHCLKMQLNSNNAFTQRVALAGDHLGTRNGWSKQETADEKARLRKLRPNAHSTAIPFRQYSFVNRPGGDEAEEKTKWIKPQMRKDAGPDAVSQSARNRNRNLTAGRTTLPPVPQPVAVEQADTEERDEAEDGESDEAFTDEQIEAGLLHHDPETAALYAELAARKKTLAELKRQEAKKGKSRGA</sequence>
<feature type="compositionally biased region" description="Acidic residues" evidence="1">
    <location>
        <begin position="334"/>
        <end position="356"/>
    </location>
</feature>
<proteinExistence type="predicted"/>
<feature type="compositionally biased region" description="Polar residues" evidence="1">
    <location>
        <begin position="304"/>
        <end position="319"/>
    </location>
</feature>
<feature type="compositionally biased region" description="Acidic residues" evidence="1">
    <location>
        <begin position="55"/>
        <end position="80"/>
    </location>
</feature>
<dbReference type="Proteomes" id="UP000660729">
    <property type="component" value="Unassembled WGS sequence"/>
</dbReference>
<feature type="region of interest" description="Disordered" evidence="1">
    <location>
        <begin position="1"/>
        <end position="26"/>
    </location>
</feature>
<dbReference type="OrthoDB" id="3649544at2759"/>
<evidence type="ECO:0000313" key="3">
    <source>
        <dbReference type="Proteomes" id="UP000660729"/>
    </source>
</evidence>
<evidence type="ECO:0000313" key="2">
    <source>
        <dbReference type="EMBL" id="KAF7196902.1"/>
    </source>
</evidence>
<evidence type="ECO:0000256" key="1">
    <source>
        <dbReference type="SAM" id="MobiDB-lite"/>
    </source>
</evidence>
<organism evidence="2 3">
    <name type="scientific">Pseudocercospora fuligena</name>
    <dbReference type="NCBI Taxonomy" id="685502"/>
    <lineage>
        <taxon>Eukaryota</taxon>
        <taxon>Fungi</taxon>
        <taxon>Dikarya</taxon>
        <taxon>Ascomycota</taxon>
        <taxon>Pezizomycotina</taxon>
        <taxon>Dothideomycetes</taxon>
        <taxon>Dothideomycetidae</taxon>
        <taxon>Mycosphaerellales</taxon>
        <taxon>Mycosphaerellaceae</taxon>
        <taxon>Pseudocercospora</taxon>
    </lineage>
</organism>
<reference evidence="2" key="1">
    <citation type="submission" date="2020-04" db="EMBL/GenBank/DDBJ databases">
        <title>Draft genome resource of the tomato pathogen Pseudocercospora fuligena.</title>
        <authorList>
            <person name="Zaccaron A."/>
        </authorList>
    </citation>
    <scope>NUCLEOTIDE SEQUENCE</scope>
    <source>
        <strain evidence="2">PF001</strain>
    </source>
</reference>
<comment type="caution">
    <text evidence="2">The sequence shown here is derived from an EMBL/GenBank/DDBJ whole genome shotgun (WGS) entry which is preliminary data.</text>
</comment>
<dbReference type="EMBL" id="JABCIY010000022">
    <property type="protein sequence ID" value="KAF7196902.1"/>
    <property type="molecule type" value="Genomic_DNA"/>
</dbReference>
<gene>
    <name evidence="2" type="ORF">HII31_01820</name>
</gene>
<protein>
    <submittedName>
        <fullName evidence="2">Uncharacterized protein</fullName>
    </submittedName>
</protein>